<dbReference type="Gene3D" id="3.40.50.1100">
    <property type="match status" value="2"/>
</dbReference>
<keyword evidence="7 11" id="KW-0198">Cysteine biosynthesis</keyword>
<dbReference type="NCBIfam" id="TIGR01138">
    <property type="entry name" value="cysM"/>
    <property type="match status" value="1"/>
</dbReference>
<evidence type="ECO:0000256" key="6">
    <source>
        <dbReference type="ARBA" id="ARBA00022898"/>
    </source>
</evidence>
<evidence type="ECO:0000313" key="14">
    <source>
        <dbReference type="Proteomes" id="UP000321903"/>
    </source>
</evidence>
<evidence type="ECO:0000256" key="8">
    <source>
        <dbReference type="ARBA" id="ARBA00047931"/>
    </source>
</evidence>
<evidence type="ECO:0000313" key="13">
    <source>
        <dbReference type="EMBL" id="TXD97123.1"/>
    </source>
</evidence>
<evidence type="ECO:0000256" key="2">
    <source>
        <dbReference type="ARBA" id="ARBA00004962"/>
    </source>
</evidence>
<feature type="binding site" evidence="9">
    <location>
        <begin position="190"/>
        <end position="194"/>
    </location>
    <ligand>
        <name>pyridoxal 5'-phosphate</name>
        <dbReference type="ChEBI" id="CHEBI:597326"/>
    </ligand>
</feature>
<comment type="catalytic activity">
    <reaction evidence="8 11">
        <text>O-acetyl-L-serine + hydrogen sulfide = L-cysteine + acetate</text>
        <dbReference type="Rhea" id="RHEA:14829"/>
        <dbReference type="ChEBI" id="CHEBI:29919"/>
        <dbReference type="ChEBI" id="CHEBI:30089"/>
        <dbReference type="ChEBI" id="CHEBI:35235"/>
        <dbReference type="ChEBI" id="CHEBI:58340"/>
        <dbReference type="EC" id="2.5.1.47"/>
    </reaction>
</comment>
<dbReference type="InterPro" id="IPR001216">
    <property type="entry name" value="P-phosphate_BS"/>
</dbReference>
<comment type="caution">
    <text evidence="13">The sequence shown here is derived from an EMBL/GenBank/DDBJ whole genome shotgun (WGS) entry which is preliminary data.</text>
</comment>
<evidence type="ECO:0000256" key="11">
    <source>
        <dbReference type="RuleBase" id="RU003985"/>
    </source>
</evidence>
<organism evidence="13 14">
    <name type="scientific">Psychrobacter frigidicola</name>
    <dbReference type="NCBI Taxonomy" id="45611"/>
    <lineage>
        <taxon>Bacteria</taxon>
        <taxon>Pseudomonadati</taxon>
        <taxon>Pseudomonadota</taxon>
        <taxon>Gammaproteobacteria</taxon>
        <taxon>Moraxellales</taxon>
        <taxon>Moraxellaceae</taxon>
        <taxon>Psychrobacter</taxon>
    </lineage>
</organism>
<dbReference type="PANTHER" id="PTHR10314">
    <property type="entry name" value="CYSTATHIONINE BETA-SYNTHASE"/>
    <property type="match status" value="1"/>
</dbReference>
<keyword evidence="5 11" id="KW-0808">Transferase</keyword>
<feature type="domain" description="Tryptophan synthase beta chain-like PALP" evidence="12">
    <location>
        <begin position="21"/>
        <end position="297"/>
    </location>
</feature>
<gene>
    <name evidence="13" type="primary">cysM</name>
    <name evidence="13" type="ORF">ES754_08945</name>
</gene>
<reference evidence="13 14" key="1">
    <citation type="submission" date="2019-08" db="EMBL/GenBank/DDBJ databases">
        <title>Genome sequence of Psychrobacter frigidicola ACAM304 (type strain).</title>
        <authorList>
            <person name="Bowman J.P."/>
        </authorList>
    </citation>
    <scope>NUCLEOTIDE SEQUENCE [LARGE SCALE GENOMIC DNA]</scope>
    <source>
        <strain evidence="13 14">ACAM 304</strain>
    </source>
</reference>
<proteinExistence type="inferred from homology"/>
<dbReference type="FunFam" id="3.40.50.1100:FF:000003">
    <property type="entry name" value="Cystathionine beta-synthase"/>
    <property type="match status" value="1"/>
</dbReference>
<dbReference type="RefSeq" id="WP_147223828.1">
    <property type="nucleotide sequence ID" value="NZ_CAJGYY010000001.1"/>
</dbReference>
<dbReference type="GO" id="GO:0006535">
    <property type="term" value="P:cysteine biosynthetic process from serine"/>
    <property type="evidence" value="ECO:0007669"/>
    <property type="project" value="UniProtKB-UniRule"/>
</dbReference>
<keyword evidence="14" id="KW-1185">Reference proteome</keyword>
<dbReference type="InterPro" id="IPR050214">
    <property type="entry name" value="Cys_Synth/Cystath_Beta-Synth"/>
</dbReference>
<keyword evidence="4 11" id="KW-0028">Amino-acid biosynthesis</keyword>
<dbReference type="InterPro" id="IPR005858">
    <property type="entry name" value="CysM"/>
</dbReference>
<evidence type="ECO:0000256" key="4">
    <source>
        <dbReference type="ARBA" id="ARBA00022605"/>
    </source>
</evidence>
<sequence length="334" mass="36047">MSSTTISNANFITQITDLAGCVGQTPLVRLQRLPEQEQITNGAQLLAKLEGNNPAGSVKDRPAFNMIYQAEQRGEIKPGDTLIEATSGNTGIALAMVAAMRGYPITLLMPTNSTQERKDAMIAYGATLIEVDEGMEAARDIALQMQTDGLGIVLDQFNNPDNKQAHYLTTGPELWQQTDGKITHFISSMGTTGTITGVSQYLKEQNPAIQIIGLQPDEEASIAGIRRWPAAYMPGIYEADLVDEVMDIDQHIAEVYMRKLAKTEGIFAGVSSGAAAWAAVQVAKANPNAVIAFIVCDRGDRYLSTGLYNIDDTIDTSTDDSIENLANNDSKQAL</sequence>
<dbReference type="CDD" id="cd01561">
    <property type="entry name" value="CBS_like"/>
    <property type="match status" value="1"/>
</dbReference>
<evidence type="ECO:0000256" key="1">
    <source>
        <dbReference type="ARBA" id="ARBA00001933"/>
    </source>
</evidence>
<feature type="binding site" evidence="9">
    <location>
        <position position="271"/>
    </location>
    <ligand>
        <name>pyridoxal 5'-phosphate</name>
        <dbReference type="ChEBI" id="CHEBI:597326"/>
    </ligand>
</feature>
<dbReference type="AlphaFoldDB" id="A0A5C7A5Q5"/>
<dbReference type="EMBL" id="VORZ01000002">
    <property type="protein sequence ID" value="TXD97123.1"/>
    <property type="molecule type" value="Genomic_DNA"/>
</dbReference>
<evidence type="ECO:0000256" key="5">
    <source>
        <dbReference type="ARBA" id="ARBA00022679"/>
    </source>
</evidence>
<dbReference type="NCBIfam" id="TIGR01136">
    <property type="entry name" value="cysKM"/>
    <property type="match status" value="1"/>
</dbReference>
<name>A0A5C7A5Q5_9GAMM</name>
<feature type="modified residue" description="N6-(pyridoxal phosphate)lysine" evidence="10">
    <location>
        <position position="59"/>
    </location>
</feature>
<evidence type="ECO:0000256" key="3">
    <source>
        <dbReference type="ARBA" id="ARBA00007103"/>
    </source>
</evidence>
<dbReference type="OrthoDB" id="9805733at2"/>
<dbReference type="Pfam" id="PF00291">
    <property type="entry name" value="PALP"/>
    <property type="match status" value="1"/>
</dbReference>
<dbReference type="SUPFAM" id="SSF53686">
    <property type="entry name" value="Tryptophan synthase beta subunit-like PLP-dependent enzymes"/>
    <property type="match status" value="1"/>
</dbReference>
<comment type="cofactor">
    <cofactor evidence="1 9 11">
        <name>pyridoxal 5'-phosphate</name>
        <dbReference type="ChEBI" id="CHEBI:597326"/>
    </cofactor>
</comment>
<dbReference type="UniPathway" id="UPA00136">
    <property type="reaction ID" value="UER00200"/>
</dbReference>
<evidence type="ECO:0000259" key="12">
    <source>
        <dbReference type="Pfam" id="PF00291"/>
    </source>
</evidence>
<feature type="binding site" evidence="9">
    <location>
        <position position="89"/>
    </location>
    <ligand>
        <name>pyridoxal 5'-phosphate</name>
        <dbReference type="ChEBI" id="CHEBI:597326"/>
    </ligand>
</feature>
<dbReference type="Proteomes" id="UP000321903">
    <property type="component" value="Unassembled WGS sequence"/>
</dbReference>
<comment type="similarity">
    <text evidence="3 11">Belongs to the cysteine synthase/cystathionine beta-synthase family.</text>
</comment>
<dbReference type="GO" id="GO:0004124">
    <property type="term" value="F:cysteine synthase activity"/>
    <property type="evidence" value="ECO:0007669"/>
    <property type="project" value="UniProtKB-UniRule"/>
</dbReference>
<evidence type="ECO:0000256" key="9">
    <source>
        <dbReference type="PIRSR" id="PIRSR605856-50"/>
    </source>
</evidence>
<evidence type="ECO:0000256" key="7">
    <source>
        <dbReference type="ARBA" id="ARBA00023192"/>
    </source>
</evidence>
<dbReference type="InterPro" id="IPR001926">
    <property type="entry name" value="TrpB-like_PALP"/>
</dbReference>
<protein>
    <recommendedName>
        <fullName evidence="11">Cysteine synthase</fullName>
        <ecNumber evidence="11">2.5.1.47</ecNumber>
    </recommendedName>
</protein>
<accession>A0A5C7A5Q5</accession>
<dbReference type="PROSITE" id="PS00901">
    <property type="entry name" value="CYS_SYNTHASE"/>
    <property type="match status" value="1"/>
</dbReference>
<comment type="pathway">
    <text evidence="2">Amino-acid biosynthesis; L-cysteine biosynthesis; L-cysteine from L-serine: step 2/2.</text>
</comment>
<evidence type="ECO:0000256" key="10">
    <source>
        <dbReference type="PIRSR" id="PIRSR605856-51"/>
    </source>
</evidence>
<dbReference type="NCBIfam" id="NF008735">
    <property type="entry name" value="PRK11761.1"/>
    <property type="match status" value="1"/>
</dbReference>
<dbReference type="EC" id="2.5.1.47" evidence="11"/>
<keyword evidence="6 9" id="KW-0663">Pyridoxal phosphate</keyword>
<dbReference type="InterPro" id="IPR036052">
    <property type="entry name" value="TrpB-like_PALP_sf"/>
</dbReference>
<dbReference type="InterPro" id="IPR005856">
    <property type="entry name" value="Cys_synth"/>
</dbReference>